<keyword evidence="1" id="KW-0812">Transmembrane</keyword>
<feature type="transmembrane region" description="Helical" evidence="1">
    <location>
        <begin position="363"/>
        <end position="386"/>
    </location>
</feature>
<feature type="transmembrane region" description="Helical" evidence="1">
    <location>
        <begin position="60"/>
        <end position="77"/>
    </location>
</feature>
<feature type="transmembrane region" description="Helical" evidence="1">
    <location>
        <begin position="288"/>
        <end position="307"/>
    </location>
</feature>
<feature type="transmembrane region" description="Helical" evidence="1">
    <location>
        <begin position="20"/>
        <end position="40"/>
    </location>
</feature>
<sequence>MNDVFHRSATEIDRGRNEGLGPVFLIYLHVAACFVSMAYVAQHYAPLMRLAEANNDRLQLAALNVAPFALLSILFALCRFGFGYLVGFYFFTMLMGYLWLLPLSTFPYDHVVAYASAFASGLAFLVPAMLLSIPARQKLALSETGFRRLLTCILGFAVAVLGLGALYNLKLVAISEIYNFRNQLEFPAWLSYGLGVTSNILLPFAFAFFVIERARWRAGFCVLLLLMFYPVTLSKLSLFAPAWLVILAALSRVFAARTVVTLSLLVPILFGVLLARLFDLDAISYDRFIAYFSLVNFRMIALTSSALDFYNDFFAHHELTYFCQVNVLKSLVECPYREPLAVVMQNTYGIGYFNASLFATEGIGSVGAVLAPLAAFICGLVVAIGNTASSGLSSRFVLLSAGVLPQVFLNVSLTIALVTNGAALLFLLWYIAPRDLLGDVKSDAS</sequence>
<organism evidence="2 3">
    <name type="scientific">Bradyrhizobium manausense</name>
    <dbReference type="NCBI Taxonomy" id="989370"/>
    <lineage>
        <taxon>Bacteria</taxon>
        <taxon>Pseudomonadati</taxon>
        <taxon>Pseudomonadota</taxon>
        <taxon>Alphaproteobacteria</taxon>
        <taxon>Hyphomicrobiales</taxon>
        <taxon>Nitrobacteraceae</taxon>
        <taxon>Bradyrhizobium</taxon>
    </lineage>
</organism>
<comment type="caution">
    <text evidence="2">The sequence shown here is derived from an EMBL/GenBank/DDBJ whole genome shotgun (WGS) entry which is preliminary data.</text>
</comment>
<accession>A0A0R3DJV6</accession>
<feature type="transmembrane region" description="Helical" evidence="1">
    <location>
        <begin position="145"/>
        <end position="169"/>
    </location>
</feature>
<evidence type="ECO:0000313" key="3">
    <source>
        <dbReference type="Proteomes" id="UP000051936"/>
    </source>
</evidence>
<feature type="transmembrane region" description="Helical" evidence="1">
    <location>
        <begin position="407"/>
        <end position="432"/>
    </location>
</feature>
<feature type="transmembrane region" description="Helical" evidence="1">
    <location>
        <begin position="223"/>
        <end position="248"/>
    </location>
</feature>
<dbReference type="AlphaFoldDB" id="A0A0R3DJV6"/>
<evidence type="ECO:0000313" key="2">
    <source>
        <dbReference type="EMBL" id="KRQ10128.1"/>
    </source>
</evidence>
<proteinExistence type="predicted"/>
<keyword evidence="3" id="KW-1185">Reference proteome</keyword>
<feature type="transmembrane region" description="Helical" evidence="1">
    <location>
        <begin position="189"/>
        <end position="211"/>
    </location>
</feature>
<keyword evidence="1" id="KW-1133">Transmembrane helix</keyword>
<name>A0A0R3DJV6_9BRAD</name>
<reference evidence="2 3" key="1">
    <citation type="submission" date="2015-09" db="EMBL/GenBank/DDBJ databases">
        <title>Draft Genome Sequence of Bradyrhizobium manausense Strain BR 3351T, a Novel Symbiotic Nitrogen-Fixing Alphaproteobacterium Isolated from Brazilian Amazon Rain Forest.</title>
        <authorList>
            <person name="De Araujo J.L."/>
            <person name="Zilli J.E."/>
        </authorList>
    </citation>
    <scope>NUCLEOTIDE SEQUENCE [LARGE SCALE GENOMIC DNA]</scope>
    <source>
        <strain evidence="2 3">BR3351</strain>
    </source>
</reference>
<feature type="transmembrane region" description="Helical" evidence="1">
    <location>
        <begin position="82"/>
        <end position="100"/>
    </location>
</feature>
<protein>
    <submittedName>
        <fullName evidence="2">Uncharacterized protein</fullName>
    </submittedName>
</protein>
<evidence type="ECO:0000256" key="1">
    <source>
        <dbReference type="SAM" id="Phobius"/>
    </source>
</evidence>
<feature type="transmembrane region" description="Helical" evidence="1">
    <location>
        <begin position="112"/>
        <end position="133"/>
    </location>
</feature>
<keyword evidence="1" id="KW-0472">Membrane</keyword>
<gene>
    <name evidence="2" type="ORF">AOQ71_19335</name>
</gene>
<dbReference type="Proteomes" id="UP000051936">
    <property type="component" value="Unassembled WGS sequence"/>
</dbReference>
<feature type="transmembrane region" description="Helical" evidence="1">
    <location>
        <begin position="254"/>
        <end position="276"/>
    </location>
</feature>
<dbReference type="RefSeq" id="WP_057749333.1">
    <property type="nucleotide sequence ID" value="NZ_LJYG01000085.1"/>
</dbReference>
<dbReference type="EMBL" id="LJYG01000085">
    <property type="protein sequence ID" value="KRQ10128.1"/>
    <property type="molecule type" value="Genomic_DNA"/>
</dbReference>
<dbReference type="OrthoDB" id="8191324at2"/>